<gene>
    <name evidence="1" type="ORF">LCGC14_1116380</name>
</gene>
<dbReference type="EMBL" id="LAZR01005134">
    <property type="protein sequence ID" value="KKN02570.1"/>
    <property type="molecule type" value="Genomic_DNA"/>
</dbReference>
<evidence type="ECO:0000313" key="1">
    <source>
        <dbReference type="EMBL" id="KKN02570.1"/>
    </source>
</evidence>
<proteinExistence type="predicted"/>
<reference evidence="1" key="1">
    <citation type="journal article" date="2015" name="Nature">
        <title>Complex archaea that bridge the gap between prokaryotes and eukaryotes.</title>
        <authorList>
            <person name="Spang A."/>
            <person name="Saw J.H."/>
            <person name="Jorgensen S.L."/>
            <person name="Zaremba-Niedzwiedzka K."/>
            <person name="Martijn J."/>
            <person name="Lind A.E."/>
            <person name="van Eijk R."/>
            <person name="Schleper C."/>
            <person name="Guy L."/>
            <person name="Ettema T.J."/>
        </authorList>
    </citation>
    <scope>NUCLEOTIDE SEQUENCE</scope>
</reference>
<name>A0A0F9M550_9ZZZZ</name>
<protein>
    <submittedName>
        <fullName evidence="1">Uncharacterized protein</fullName>
    </submittedName>
</protein>
<dbReference type="AlphaFoldDB" id="A0A0F9M550"/>
<organism evidence="1">
    <name type="scientific">marine sediment metagenome</name>
    <dbReference type="NCBI Taxonomy" id="412755"/>
    <lineage>
        <taxon>unclassified sequences</taxon>
        <taxon>metagenomes</taxon>
        <taxon>ecological metagenomes</taxon>
    </lineage>
</organism>
<sequence>MRRNFEIQGKKPVDIVCIMPRLADLKKRIKGKYFVPSGILYTLIDQGWKTTEEIANEIEANTLFVSSALDETYEDGWVEKKNENNKAYWMLKDYKIPSKDCVIVHCRYLKCMEFFENLNDFEGCYNKMYFVFPYPIDEEFMDLCHENGMGIMIFYERMGYFKELIPPEIKTVTNLKVYANLCEVIIKESLHYRSIEGI</sequence>
<comment type="caution">
    <text evidence="1">The sequence shown here is derived from an EMBL/GenBank/DDBJ whole genome shotgun (WGS) entry which is preliminary data.</text>
</comment>
<accession>A0A0F9M550</accession>